<feature type="transmembrane region" description="Helical" evidence="1">
    <location>
        <begin position="158"/>
        <end position="178"/>
    </location>
</feature>
<feature type="transmembrane region" description="Helical" evidence="1">
    <location>
        <begin position="236"/>
        <end position="253"/>
    </location>
</feature>
<reference evidence="2 3" key="1">
    <citation type="submission" date="2010-05" db="EMBL/GenBank/DDBJ databases">
        <title>Complete sequence of Thermoanaerobacter mathranii subsp. mathranii mathranii str. A3.</title>
        <authorList>
            <consortium name="US DOE Joint Genome Institute"/>
            <person name="Lucas S."/>
            <person name="Copeland A."/>
            <person name="Lapidus A."/>
            <person name="Cheng J.-F."/>
            <person name="Bruce D."/>
            <person name="Goodwin L."/>
            <person name="Pitluck S."/>
            <person name="Held B."/>
            <person name="Detter J.C."/>
            <person name="Han C."/>
            <person name="Tapia R."/>
            <person name="Land M."/>
            <person name="Hauser L."/>
            <person name="Kyrpides N."/>
            <person name="Mikhailova N."/>
            <person name="Zhou J."/>
            <person name="Hemme C."/>
            <person name="Woyke T."/>
        </authorList>
    </citation>
    <scope>NUCLEOTIDE SEQUENCE [LARGE SCALE GENOMIC DNA]</scope>
    <source>
        <strain evidence="2 3">A3</strain>
    </source>
</reference>
<feature type="transmembrane region" description="Helical" evidence="1">
    <location>
        <begin position="259"/>
        <end position="284"/>
    </location>
</feature>
<protein>
    <submittedName>
        <fullName evidence="2">Uncharacterized protein</fullName>
    </submittedName>
</protein>
<feature type="transmembrane region" description="Helical" evidence="1">
    <location>
        <begin position="126"/>
        <end position="146"/>
    </location>
</feature>
<dbReference type="Proteomes" id="UP000002064">
    <property type="component" value="Chromosome"/>
</dbReference>
<evidence type="ECO:0000313" key="2">
    <source>
        <dbReference type="EMBL" id="ADH61550.1"/>
    </source>
</evidence>
<keyword evidence="1" id="KW-0472">Membrane</keyword>
<feature type="transmembrane region" description="Helical" evidence="1">
    <location>
        <begin position="57"/>
        <end position="75"/>
    </location>
</feature>
<gene>
    <name evidence="2" type="ordered locus">Tmath_1859</name>
</gene>
<evidence type="ECO:0000256" key="1">
    <source>
        <dbReference type="SAM" id="Phobius"/>
    </source>
</evidence>
<organism evidence="2 3">
    <name type="scientific">Thermoanaerobacter mathranii subsp. mathranii (strain DSM 11426 / CCUG 53645 / CIP 108742 / A3)</name>
    <dbReference type="NCBI Taxonomy" id="583358"/>
    <lineage>
        <taxon>Bacteria</taxon>
        <taxon>Bacillati</taxon>
        <taxon>Bacillota</taxon>
        <taxon>Clostridia</taxon>
        <taxon>Thermoanaerobacterales</taxon>
        <taxon>Thermoanaerobacteraceae</taxon>
        <taxon>Thermoanaerobacter</taxon>
    </lineage>
</organism>
<proteinExistence type="predicted"/>
<feature type="transmembrane region" description="Helical" evidence="1">
    <location>
        <begin position="82"/>
        <end position="106"/>
    </location>
</feature>
<keyword evidence="1" id="KW-1133">Transmembrane helix</keyword>
<sequence length="297" mass="34745">MTVLAILLTYKVKYDYRLVKDKLFNIIEEIKNSNKTIVYILMEPHREYWKKGLVEKLLMLLSLLCIIVIEIAIFFMSKNKFLMILVLLFTNTMIFLVLSILLRIFFKVINFFVSKLMLIPMHLGDMIIAILFYIIFPNVLLLYIRTEILIQNKLTPSIGLLSICVGYFIFVKLLIGFIKQPPKYGESNKLGWLELLMICLFIFLVLTYLFIIDLSWVKFSNEMKGIFGIENPEQQWFRLFVITIILIFSIGGFDSISSIYESLVIIVVLPLSAFFWTVFVSKLISYSDEEDKPKSVE</sequence>
<keyword evidence="3" id="KW-1185">Reference proteome</keyword>
<accession>A0ABM5LS23</accession>
<dbReference type="EMBL" id="CP002032">
    <property type="protein sequence ID" value="ADH61550.1"/>
    <property type="molecule type" value="Genomic_DNA"/>
</dbReference>
<name>A0ABM5LS23_THEM3</name>
<keyword evidence="1" id="KW-0812">Transmembrane</keyword>
<evidence type="ECO:0000313" key="3">
    <source>
        <dbReference type="Proteomes" id="UP000002064"/>
    </source>
</evidence>
<feature type="transmembrane region" description="Helical" evidence="1">
    <location>
        <begin position="190"/>
        <end position="216"/>
    </location>
</feature>